<keyword evidence="2" id="KW-0560">Oxidoreductase</keyword>
<dbReference type="STRING" id="1586267.GCA_001418685_00414"/>
<accession>A0A120N6Q9</accession>
<sequence length="244" mass="26819">MKEKVIVVMGASSGIGEATVRKIAEKGAKLVISARREEKLKAIKDSLPGAEIEYKVADVAKFEEVKAVVDLAISKFGKIDVIYNNAGTMPSSYLIDCKLQDWHDMLHVNVMGVLHGIAAVLPHFVKQKSGHIITTDSVAGHYVYPGSVVYCATKSAIRAIMEGLRQEQRENNIKSSMVSPGAVRTDLYLTMKDEKLLEEQRKMQDTEGYGLNSEDIAEAVVYAINTPQHVSVSEVIVRPTMQSL</sequence>
<dbReference type="GO" id="GO:0016616">
    <property type="term" value="F:oxidoreductase activity, acting on the CH-OH group of donors, NAD or NADP as acceptor"/>
    <property type="evidence" value="ECO:0007669"/>
    <property type="project" value="UniProtKB-ARBA"/>
</dbReference>
<dbReference type="PROSITE" id="PS00061">
    <property type="entry name" value="ADH_SHORT"/>
    <property type="match status" value="1"/>
</dbReference>
<dbReference type="PRINTS" id="PR00081">
    <property type="entry name" value="GDHRDH"/>
</dbReference>
<dbReference type="FunFam" id="3.40.50.720:FF:000047">
    <property type="entry name" value="NADP-dependent L-serine/L-allo-threonine dehydrogenase"/>
    <property type="match status" value="1"/>
</dbReference>
<dbReference type="InterPro" id="IPR020904">
    <property type="entry name" value="Sc_DH/Rdtase_CS"/>
</dbReference>
<dbReference type="RefSeq" id="WP_055424818.1">
    <property type="nucleotide sequence ID" value="NZ_FCOR01000002.1"/>
</dbReference>
<dbReference type="SUPFAM" id="SSF51735">
    <property type="entry name" value="NAD(P)-binding Rossmann-fold domains"/>
    <property type="match status" value="1"/>
</dbReference>
<evidence type="ECO:0000256" key="3">
    <source>
        <dbReference type="RuleBase" id="RU000363"/>
    </source>
</evidence>
<evidence type="ECO:0000256" key="1">
    <source>
        <dbReference type="ARBA" id="ARBA00006484"/>
    </source>
</evidence>
<dbReference type="PANTHER" id="PTHR43115:SF4">
    <property type="entry name" value="DEHYDROGENASE_REDUCTASE SDR FAMILY MEMBER 11"/>
    <property type="match status" value="1"/>
</dbReference>
<dbReference type="CDD" id="cd05233">
    <property type="entry name" value="SDR_c"/>
    <property type="match status" value="1"/>
</dbReference>
<dbReference type="InterPro" id="IPR036291">
    <property type="entry name" value="NAD(P)-bd_dom_sf"/>
</dbReference>
<evidence type="ECO:0000256" key="2">
    <source>
        <dbReference type="ARBA" id="ARBA00023002"/>
    </source>
</evidence>
<evidence type="ECO:0000313" key="4">
    <source>
        <dbReference type="EMBL" id="CVK15589.1"/>
    </source>
</evidence>
<gene>
    <name evidence="4" type="ORF">Ga0061079_102135</name>
</gene>
<organism evidence="4 5">
    <name type="scientific">Apibacter mensalis</name>
    <dbReference type="NCBI Taxonomy" id="1586267"/>
    <lineage>
        <taxon>Bacteria</taxon>
        <taxon>Pseudomonadati</taxon>
        <taxon>Bacteroidota</taxon>
        <taxon>Flavobacteriia</taxon>
        <taxon>Flavobacteriales</taxon>
        <taxon>Weeksellaceae</taxon>
        <taxon>Apibacter</taxon>
    </lineage>
</organism>
<name>A0A120N6Q9_9FLAO</name>
<dbReference type="OrthoDB" id="9775296at2"/>
<reference evidence="4 5" key="1">
    <citation type="submission" date="2016-01" db="EMBL/GenBank/DDBJ databases">
        <authorList>
            <person name="McClelland M."/>
            <person name="Jain A."/>
            <person name="Saraogi P."/>
            <person name="Mendelson R."/>
            <person name="Westerman R."/>
            <person name="SanMiguel P."/>
            <person name="Csonka L."/>
        </authorList>
    </citation>
    <scope>NUCLEOTIDE SEQUENCE [LARGE SCALE GENOMIC DNA]</scope>
    <source>
        <strain evidence="4 5">R-53146</strain>
    </source>
</reference>
<proteinExistence type="inferred from homology"/>
<comment type="similarity">
    <text evidence="1 3">Belongs to the short-chain dehydrogenases/reductases (SDR) family.</text>
</comment>
<dbReference type="Proteomes" id="UP000182761">
    <property type="component" value="Unassembled WGS sequence"/>
</dbReference>
<protein>
    <submittedName>
        <fullName evidence="4">NADP-dependent 3-hydroxy acid dehydrogenase YdfG</fullName>
    </submittedName>
</protein>
<dbReference type="AlphaFoldDB" id="A0A120N6Q9"/>
<dbReference type="PRINTS" id="PR00080">
    <property type="entry name" value="SDRFAMILY"/>
</dbReference>
<dbReference type="PANTHER" id="PTHR43115">
    <property type="entry name" value="DEHYDROGENASE/REDUCTASE SDR FAMILY MEMBER 11"/>
    <property type="match status" value="1"/>
</dbReference>
<keyword evidence="5" id="KW-1185">Reference proteome</keyword>
<dbReference type="Pfam" id="PF00106">
    <property type="entry name" value="adh_short"/>
    <property type="match status" value="1"/>
</dbReference>
<dbReference type="InterPro" id="IPR002347">
    <property type="entry name" value="SDR_fam"/>
</dbReference>
<evidence type="ECO:0000313" key="5">
    <source>
        <dbReference type="Proteomes" id="UP000182761"/>
    </source>
</evidence>
<dbReference type="Gene3D" id="3.40.50.720">
    <property type="entry name" value="NAD(P)-binding Rossmann-like Domain"/>
    <property type="match status" value="1"/>
</dbReference>
<dbReference type="EMBL" id="FCOR01000002">
    <property type="protein sequence ID" value="CVK15589.1"/>
    <property type="molecule type" value="Genomic_DNA"/>
</dbReference>